<evidence type="ECO:0000256" key="1">
    <source>
        <dbReference type="SAM" id="Coils"/>
    </source>
</evidence>
<keyword evidence="1" id="KW-0175">Coiled coil</keyword>
<dbReference type="Proteomes" id="UP000266723">
    <property type="component" value="Unassembled WGS sequence"/>
</dbReference>
<organism evidence="3 4">
    <name type="scientific">Brassica cretica</name>
    <name type="common">Mustard</name>
    <dbReference type="NCBI Taxonomy" id="69181"/>
    <lineage>
        <taxon>Eukaryota</taxon>
        <taxon>Viridiplantae</taxon>
        <taxon>Streptophyta</taxon>
        <taxon>Embryophyta</taxon>
        <taxon>Tracheophyta</taxon>
        <taxon>Spermatophyta</taxon>
        <taxon>Magnoliopsida</taxon>
        <taxon>eudicotyledons</taxon>
        <taxon>Gunneridae</taxon>
        <taxon>Pentapetalae</taxon>
        <taxon>rosids</taxon>
        <taxon>malvids</taxon>
        <taxon>Brassicales</taxon>
        <taxon>Brassicaceae</taxon>
        <taxon>Brassiceae</taxon>
        <taxon>Brassica</taxon>
    </lineage>
</organism>
<dbReference type="EMBL" id="QGKV02000759">
    <property type="protein sequence ID" value="KAF3569546.1"/>
    <property type="molecule type" value="Genomic_DNA"/>
</dbReference>
<comment type="caution">
    <text evidence="3">The sequence shown here is derived from an EMBL/GenBank/DDBJ whole genome shotgun (WGS) entry which is preliminary data.</text>
</comment>
<keyword evidence="4" id="KW-1185">Reference proteome</keyword>
<evidence type="ECO:0000313" key="3">
    <source>
        <dbReference type="EMBL" id="KAF3569546.1"/>
    </source>
</evidence>
<gene>
    <name evidence="3" type="ORF">DY000_02015755</name>
</gene>
<feature type="region of interest" description="Disordered" evidence="2">
    <location>
        <begin position="22"/>
        <end position="45"/>
    </location>
</feature>
<reference evidence="3 4" key="1">
    <citation type="journal article" date="2020" name="BMC Genomics">
        <title>Intraspecific diversification of the crop wild relative Brassica cretica Lam. using demographic model selection.</title>
        <authorList>
            <person name="Kioukis A."/>
            <person name="Michalopoulou V.A."/>
            <person name="Briers L."/>
            <person name="Pirintsos S."/>
            <person name="Studholme D.J."/>
            <person name="Pavlidis P."/>
            <person name="Sarris P.F."/>
        </authorList>
    </citation>
    <scope>NUCLEOTIDE SEQUENCE [LARGE SCALE GENOMIC DNA]</scope>
    <source>
        <strain evidence="4">cv. PFS-1207/04</strain>
    </source>
</reference>
<sequence>MPPPPAKREILLGLPALSATLAAAPKSRKRPSANPDAAKRKRCTEAGVLPTKASGSCLSSRHRAKFISLIDGTIGECGSEVKRVAMELEESREKIGELERDFGKTASSLLRAKEAKASKSSELHRLKRKVKSGEESMVCATREAEEAMRSEFQIRLSRIADSFDSLAAVHVRDFSLAGVKGGVGEKNSGGTNEVGEAPQSPRAEQAALPIHRAEPVDVEGDLDLILAGSIQLNHPPSWTVCF</sequence>
<protein>
    <submittedName>
        <fullName evidence="3">Uncharacterized protein</fullName>
    </submittedName>
</protein>
<accession>A0ABQ7DAJ6</accession>
<feature type="coiled-coil region" evidence="1">
    <location>
        <begin position="81"/>
        <end position="129"/>
    </location>
</feature>
<proteinExistence type="predicted"/>
<name>A0ABQ7DAJ6_BRACR</name>
<evidence type="ECO:0000256" key="2">
    <source>
        <dbReference type="SAM" id="MobiDB-lite"/>
    </source>
</evidence>
<evidence type="ECO:0000313" key="4">
    <source>
        <dbReference type="Proteomes" id="UP000266723"/>
    </source>
</evidence>